<dbReference type="GO" id="GO:0030145">
    <property type="term" value="F:manganese ion binding"/>
    <property type="evidence" value="ECO:0007669"/>
    <property type="project" value="TreeGrafter"/>
</dbReference>
<dbReference type="GO" id="GO:0016094">
    <property type="term" value="P:polyprenol biosynthetic process"/>
    <property type="evidence" value="ECO:0007669"/>
    <property type="project" value="TreeGrafter"/>
</dbReference>
<feature type="non-terminal residue" evidence="2">
    <location>
        <position position="1"/>
    </location>
</feature>
<dbReference type="Pfam" id="PF01255">
    <property type="entry name" value="Prenyltransf"/>
    <property type="match status" value="1"/>
</dbReference>
<dbReference type="InterPro" id="IPR036424">
    <property type="entry name" value="UPP_synth-like_sf"/>
</dbReference>
<dbReference type="GO" id="GO:0000287">
    <property type="term" value="F:magnesium ion binding"/>
    <property type="evidence" value="ECO:0007669"/>
    <property type="project" value="TreeGrafter"/>
</dbReference>
<dbReference type="SUPFAM" id="SSF64005">
    <property type="entry name" value="Undecaprenyl diphosphate synthase"/>
    <property type="match status" value="1"/>
</dbReference>
<evidence type="ECO:0000313" key="2">
    <source>
        <dbReference type="EMBL" id="GAF98982.1"/>
    </source>
</evidence>
<feature type="non-terminal residue" evidence="2">
    <location>
        <position position="126"/>
    </location>
</feature>
<protein>
    <submittedName>
        <fullName evidence="2">Uncharacterized protein</fullName>
    </submittedName>
</protein>
<dbReference type="GO" id="GO:0005829">
    <property type="term" value="C:cytosol"/>
    <property type="evidence" value="ECO:0007669"/>
    <property type="project" value="TreeGrafter"/>
</dbReference>
<reference evidence="2" key="1">
    <citation type="journal article" date="2014" name="Front. Microbiol.">
        <title>High frequency of phylogenetically diverse reductive dehalogenase-homologous genes in deep subseafloor sedimentary metagenomes.</title>
        <authorList>
            <person name="Kawai M."/>
            <person name="Futagami T."/>
            <person name="Toyoda A."/>
            <person name="Takaki Y."/>
            <person name="Nishi S."/>
            <person name="Hori S."/>
            <person name="Arai W."/>
            <person name="Tsubouchi T."/>
            <person name="Morono Y."/>
            <person name="Uchiyama I."/>
            <person name="Ito T."/>
            <person name="Fujiyama A."/>
            <person name="Inagaki F."/>
            <person name="Takami H."/>
        </authorList>
    </citation>
    <scope>NUCLEOTIDE SEQUENCE</scope>
    <source>
        <strain evidence="2">Expedition CK06-06</strain>
    </source>
</reference>
<sequence>HRVVEGFDRYQVKYLTLYAFSTENWRRPGVEVSGLLRILGEMIDRETKALHKKNVRLSHLGRLDELPLELQGKVHKALELTKNNTGMTLSLAFDYGGRAEILDAVRRIIKDRVPSEDITESLFSSY</sequence>
<organism evidence="2">
    <name type="scientific">marine sediment metagenome</name>
    <dbReference type="NCBI Taxonomy" id="412755"/>
    <lineage>
        <taxon>unclassified sequences</taxon>
        <taxon>metagenomes</taxon>
        <taxon>ecological metagenomes</taxon>
    </lineage>
</organism>
<dbReference type="AlphaFoldDB" id="X0UF39"/>
<dbReference type="CDD" id="cd00475">
    <property type="entry name" value="Cis_IPPS"/>
    <property type="match status" value="1"/>
</dbReference>
<keyword evidence="1" id="KW-0808">Transferase</keyword>
<evidence type="ECO:0000256" key="1">
    <source>
        <dbReference type="ARBA" id="ARBA00022679"/>
    </source>
</evidence>
<gene>
    <name evidence="2" type="ORF">S01H1_23657</name>
</gene>
<comment type="caution">
    <text evidence="2">The sequence shown here is derived from an EMBL/GenBank/DDBJ whole genome shotgun (WGS) entry which is preliminary data.</text>
</comment>
<name>X0UF39_9ZZZZ</name>
<dbReference type="GO" id="GO:0008834">
    <property type="term" value="F:ditrans,polycis-undecaprenyl-diphosphate synthase [(2E,6E)-farnesyl-diphosphate specific] activity"/>
    <property type="evidence" value="ECO:0007669"/>
    <property type="project" value="TreeGrafter"/>
</dbReference>
<dbReference type="Gene3D" id="3.40.1180.10">
    <property type="entry name" value="Decaprenyl diphosphate synthase-like"/>
    <property type="match status" value="1"/>
</dbReference>
<accession>X0UF39</accession>
<dbReference type="PANTHER" id="PTHR10291:SF0">
    <property type="entry name" value="DEHYDRODOLICHYL DIPHOSPHATE SYNTHASE 2"/>
    <property type="match status" value="1"/>
</dbReference>
<dbReference type="InterPro" id="IPR001441">
    <property type="entry name" value="UPP_synth-like"/>
</dbReference>
<dbReference type="EMBL" id="BARS01013742">
    <property type="protein sequence ID" value="GAF98982.1"/>
    <property type="molecule type" value="Genomic_DNA"/>
</dbReference>
<dbReference type="PANTHER" id="PTHR10291">
    <property type="entry name" value="DEHYDRODOLICHYL DIPHOSPHATE SYNTHASE FAMILY MEMBER"/>
    <property type="match status" value="1"/>
</dbReference>
<proteinExistence type="predicted"/>